<evidence type="ECO:0008006" key="4">
    <source>
        <dbReference type="Google" id="ProtNLM"/>
    </source>
</evidence>
<dbReference type="GeneID" id="7834073"/>
<dbReference type="AlphaFoldDB" id="Q23TT1"/>
<dbReference type="KEGG" id="tet:TTHERM_00914420"/>
<gene>
    <name evidence="2" type="ORF">TTHERM_00914420</name>
</gene>
<keyword evidence="3" id="KW-1185">Reference proteome</keyword>
<keyword evidence="1" id="KW-0732">Signal</keyword>
<evidence type="ECO:0000313" key="3">
    <source>
        <dbReference type="Proteomes" id="UP000009168"/>
    </source>
</evidence>
<dbReference type="HOGENOM" id="CLU_1104621_0_0_1"/>
<protein>
    <recommendedName>
        <fullName evidence="4">Transmembrane protein</fullName>
    </recommendedName>
</protein>
<evidence type="ECO:0000256" key="1">
    <source>
        <dbReference type="SAM" id="SignalP"/>
    </source>
</evidence>
<sequence length="241" mass="28314">MKILIILSLMTFSFVTAINIRGQELTAQNSFKRSLLMLQDKIYAIDYNIKIECKNNIFNDNQQLSQETIDQSLKICDVLLSITENKEQRNIDQGRMKVCIQNQFQNKQTKEQVALYQYVDCLVNDTVKKYNIDRIKNLAETSNNENSQKGYWQIQDQCSNQLFSFDNKNVIQFFGQLDQNCLLQKKEVYVRMRVLEEASKQFDELLTCIDQIQSKNCQGKKLIRDYIVCQQKNYIPNQNGL</sequence>
<organism evidence="2 3">
    <name type="scientific">Tetrahymena thermophila (strain SB210)</name>
    <dbReference type="NCBI Taxonomy" id="312017"/>
    <lineage>
        <taxon>Eukaryota</taxon>
        <taxon>Sar</taxon>
        <taxon>Alveolata</taxon>
        <taxon>Ciliophora</taxon>
        <taxon>Intramacronucleata</taxon>
        <taxon>Oligohymenophorea</taxon>
        <taxon>Hymenostomatida</taxon>
        <taxon>Tetrahymenina</taxon>
        <taxon>Tetrahymenidae</taxon>
        <taxon>Tetrahymena</taxon>
    </lineage>
</organism>
<evidence type="ECO:0000313" key="2">
    <source>
        <dbReference type="EMBL" id="EAR99964.3"/>
    </source>
</evidence>
<dbReference type="Proteomes" id="UP000009168">
    <property type="component" value="Unassembled WGS sequence"/>
</dbReference>
<accession>Q23TT1</accession>
<dbReference type="InParanoid" id="Q23TT1"/>
<reference evidence="3" key="1">
    <citation type="journal article" date="2006" name="PLoS Biol.">
        <title>Macronuclear genome sequence of the ciliate Tetrahymena thermophila, a model eukaryote.</title>
        <authorList>
            <person name="Eisen J.A."/>
            <person name="Coyne R.S."/>
            <person name="Wu M."/>
            <person name="Wu D."/>
            <person name="Thiagarajan M."/>
            <person name="Wortman J.R."/>
            <person name="Badger J.H."/>
            <person name="Ren Q."/>
            <person name="Amedeo P."/>
            <person name="Jones K.M."/>
            <person name="Tallon L.J."/>
            <person name="Delcher A.L."/>
            <person name="Salzberg S.L."/>
            <person name="Silva J.C."/>
            <person name="Haas B.J."/>
            <person name="Majoros W.H."/>
            <person name="Farzad M."/>
            <person name="Carlton J.M."/>
            <person name="Smith R.K. Jr."/>
            <person name="Garg J."/>
            <person name="Pearlman R.E."/>
            <person name="Karrer K.M."/>
            <person name="Sun L."/>
            <person name="Manning G."/>
            <person name="Elde N.C."/>
            <person name="Turkewitz A.P."/>
            <person name="Asai D.J."/>
            <person name="Wilkes D.E."/>
            <person name="Wang Y."/>
            <person name="Cai H."/>
            <person name="Collins K."/>
            <person name="Stewart B.A."/>
            <person name="Lee S.R."/>
            <person name="Wilamowska K."/>
            <person name="Weinberg Z."/>
            <person name="Ruzzo W.L."/>
            <person name="Wloga D."/>
            <person name="Gaertig J."/>
            <person name="Frankel J."/>
            <person name="Tsao C.-C."/>
            <person name="Gorovsky M.A."/>
            <person name="Keeling P.J."/>
            <person name="Waller R.F."/>
            <person name="Patron N.J."/>
            <person name="Cherry J.M."/>
            <person name="Stover N.A."/>
            <person name="Krieger C.J."/>
            <person name="del Toro C."/>
            <person name="Ryder H.F."/>
            <person name="Williamson S.C."/>
            <person name="Barbeau R.A."/>
            <person name="Hamilton E.P."/>
            <person name="Orias E."/>
        </authorList>
    </citation>
    <scope>NUCLEOTIDE SEQUENCE [LARGE SCALE GENOMIC DNA]</scope>
    <source>
        <strain evidence="3">SB210</strain>
    </source>
</reference>
<feature type="chain" id="PRO_5004202363" description="Transmembrane protein" evidence="1">
    <location>
        <begin position="18"/>
        <end position="241"/>
    </location>
</feature>
<dbReference type="RefSeq" id="XP_001020209.3">
    <property type="nucleotide sequence ID" value="XM_001020209.3"/>
</dbReference>
<proteinExistence type="predicted"/>
<feature type="signal peptide" evidence="1">
    <location>
        <begin position="1"/>
        <end position="17"/>
    </location>
</feature>
<dbReference type="EMBL" id="GG662633">
    <property type="protein sequence ID" value="EAR99964.3"/>
    <property type="molecule type" value="Genomic_DNA"/>
</dbReference>
<name>Q23TT1_TETTS</name>